<keyword evidence="5" id="KW-1185">Reference proteome</keyword>
<dbReference type="RefSeq" id="WP_163385434.1">
    <property type="nucleotide sequence ID" value="NZ_JAUFQS010000041.1"/>
</dbReference>
<dbReference type="Pfam" id="PF16130">
    <property type="entry name" value="DUF4842"/>
    <property type="match status" value="1"/>
</dbReference>
<evidence type="ECO:0000313" key="5">
    <source>
        <dbReference type="Proteomes" id="UP001236663"/>
    </source>
</evidence>
<dbReference type="InterPro" id="IPR031025">
    <property type="entry name" value="LruC_dom"/>
</dbReference>
<evidence type="ECO:0000259" key="3">
    <source>
        <dbReference type="Pfam" id="PF16130"/>
    </source>
</evidence>
<sequence length="517" mass="56747">MKKLLVFSYILGLMSFSLQAQENWVKNNAELGDRDKYFAACWSMGAISVSDSKQTLISGEYSLRSNQVTNESKTATWLKSPWMIMEAGEISFNTRLDGSSGGERSIVIQYIEFDSENESTGEGDVTEIDEFEFPNPINKQTEVHEVTVSIPNALAGKTVKIYFSLVGSGGSARIGLDDLAIPGTYASDPSENCFPKSQIADKDEDGIADEEDAYPEDPYKAFDNFLPATGFGTLMFEDLWPARGDYDFNDLVVDYKLNRVTDAKGDVVEIQIQLSPRAAGAGFTNGFGIEFAGLSPKKVMQVTGTKASSESIHKIDEKGLELDNEFATIIPFDKVSLVLTHPGGGALGINTDPKFELQKPDLQTIVVTLKEEGKSTEAGATKLGELGLDNFNPFLIVNQKRGVEVHLPGMKPTKHADQSIFGTKEDGSTAGPDSFYRNKENGLPWGMNVPVSIPYMVNKAPITKGYARFFEWVVSGGESYPDWYLDKSGFRNSRLMLNANLQEDTIVRGGGPMRVPR</sequence>
<reference evidence="5" key="1">
    <citation type="journal article" date="2019" name="Int. J. Syst. Evol. Microbiol.">
        <title>The Global Catalogue of Microorganisms (GCM) 10K type strain sequencing project: providing services to taxonomists for standard genome sequencing and annotation.</title>
        <authorList>
            <consortium name="The Broad Institute Genomics Platform"/>
            <consortium name="The Broad Institute Genome Sequencing Center for Infectious Disease"/>
            <person name="Wu L."/>
            <person name="Ma J."/>
        </authorList>
    </citation>
    <scope>NUCLEOTIDE SEQUENCE [LARGE SCALE GENOMIC DNA]</scope>
    <source>
        <strain evidence="5">CECT 7706</strain>
    </source>
</reference>
<keyword evidence="2" id="KW-0732">Signal</keyword>
<evidence type="ECO:0000256" key="2">
    <source>
        <dbReference type="SAM" id="SignalP"/>
    </source>
</evidence>
<evidence type="ECO:0000256" key="1">
    <source>
        <dbReference type="SAM" id="MobiDB-lite"/>
    </source>
</evidence>
<feature type="chain" id="PRO_5046476167" evidence="2">
    <location>
        <begin position="21"/>
        <end position="517"/>
    </location>
</feature>
<evidence type="ECO:0000313" key="4">
    <source>
        <dbReference type="EMBL" id="MDN3689699.1"/>
    </source>
</evidence>
<feature type="region of interest" description="Disordered" evidence="1">
    <location>
        <begin position="414"/>
        <end position="434"/>
    </location>
</feature>
<accession>A0ABT8CCL7</accession>
<name>A0ABT8CCL7_9BACT</name>
<organism evidence="4 5">
    <name type="scientific">Cyclobacterium jeungdonense</name>
    <dbReference type="NCBI Taxonomy" id="708087"/>
    <lineage>
        <taxon>Bacteria</taxon>
        <taxon>Pseudomonadati</taxon>
        <taxon>Bacteroidota</taxon>
        <taxon>Cytophagia</taxon>
        <taxon>Cytophagales</taxon>
        <taxon>Cyclobacteriaceae</taxon>
        <taxon>Cyclobacterium</taxon>
    </lineage>
</organism>
<dbReference type="InterPro" id="IPR032295">
    <property type="entry name" value="DUF4842"/>
</dbReference>
<feature type="signal peptide" evidence="2">
    <location>
        <begin position="1"/>
        <end position="20"/>
    </location>
</feature>
<feature type="domain" description="DUF4842" evidence="3">
    <location>
        <begin position="265"/>
        <end position="484"/>
    </location>
</feature>
<dbReference type="Proteomes" id="UP001236663">
    <property type="component" value="Unassembled WGS sequence"/>
</dbReference>
<protein>
    <submittedName>
        <fullName evidence="4">LruC domain-containing protein</fullName>
    </submittedName>
</protein>
<gene>
    <name evidence="4" type="ORF">QWZ15_17880</name>
</gene>
<proteinExistence type="predicted"/>
<dbReference type="NCBIfam" id="TIGR04456">
    <property type="entry name" value="LruC_dom"/>
    <property type="match status" value="1"/>
</dbReference>
<dbReference type="EMBL" id="JAUFQS010000041">
    <property type="protein sequence ID" value="MDN3689699.1"/>
    <property type="molecule type" value="Genomic_DNA"/>
</dbReference>
<comment type="caution">
    <text evidence="4">The sequence shown here is derived from an EMBL/GenBank/DDBJ whole genome shotgun (WGS) entry which is preliminary data.</text>
</comment>